<dbReference type="EMBL" id="JAEKNQ010000033">
    <property type="protein sequence ID" value="MBJ7603224.1"/>
    <property type="molecule type" value="Genomic_DNA"/>
</dbReference>
<dbReference type="GO" id="GO:0006352">
    <property type="term" value="P:DNA-templated transcription initiation"/>
    <property type="evidence" value="ECO:0007669"/>
    <property type="project" value="InterPro"/>
</dbReference>
<evidence type="ECO:0000313" key="8">
    <source>
        <dbReference type="EMBL" id="MBJ7603224.1"/>
    </source>
</evidence>
<protein>
    <submittedName>
        <fullName evidence="8">RNA polymerase sigma factor</fullName>
    </submittedName>
</protein>
<accession>A0A934KD18</accession>
<comment type="similarity">
    <text evidence="1">Belongs to the sigma-70 factor family. ECF subfamily.</text>
</comment>
<evidence type="ECO:0000256" key="5">
    <source>
        <dbReference type="ARBA" id="ARBA00023163"/>
    </source>
</evidence>
<reference evidence="8 9" key="1">
    <citation type="submission" date="2020-10" db="EMBL/GenBank/DDBJ databases">
        <title>Ca. Dormibacterota MAGs.</title>
        <authorList>
            <person name="Montgomery K."/>
        </authorList>
    </citation>
    <scope>NUCLEOTIDE SEQUENCE [LARGE SCALE GENOMIC DNA]</scope>
    <source>
        <strain evidence="8">SC8811_S16_3</strain>
    </source>
</reference>
<evidence type="ECO:0000256" key="3">
    <source>
        <dbReference type="ARBA" id="ARBA00023082"/>
    </source>
</evidence>
<evidence type="ECO:0000313" key="9">
    <source>
        <dbReference type="Proteomes" id="UP000620075"/>
    </source>
</evidence>
<dbReference type="RefSeq" id="WP_338178878.1">
    <property type="nucleotide sequence ID" value="NZ_JAEKNQ010000033.1"/>
</dbReference>
<dbReference type="InterPro" id="IPR014284">
    <property type="entry name" value="RNA_pol_sigma-70_dom"/>
</dbReference>
<dbReference type="InterPro" id="IPR013324">
    <property type="entry name" value="RNA_pol_sigma_r3/r4-like"/>
</dbReference>
<dbReference type="Proteomes" id="UP000620075">
    <property type="component" value="Unassembled WGS sequence"/>
</dbReference>
<keyword evidence="4" id="KW-0238">DNA-binding</keyword>
<sequence>MAPEELTQWLARDLDAGFEEVVRTHQHRLFALALGMCGNPHDAEEVAQDTFVRAYRALKRYSPQRLAELKLAAWLSRIAVNLVRNRVRSRRPELTLLDGAEAESVEVPERRAGPERTVLARAGVRRLAGLVAALPPAQREAVLLHSVQQLTYAEVAGALSLSEATVRSNVHRGLQALRARAGWLSEVS</sequence>
<dbReference type="AlphaFoldDB" id="A0A934KD18"/>
<keyword evidence="5" id="KW-0804">Transcription</keyword>
<dbReference type="InterPro" id="IPR013249">
    <property type="entry name" value="RNA_pol_sigma70_r4_t2"/>
</dbReference>
<dbReference type="CDD" id="cd06171">
    <property type="entry name" value="Sigma70_r4"/>
    <property type="match status" value="1"/>
</dbReference>
<dbReference type="GO" id="GO:0003677">
    <property type="term" value="F:DNA binding"/>
    <property type="evidence" value="ECO:0007669"/>
    <property type="project" value="UniProtKB-KW"/>
</dbReference>
<comment type="caution">
    <text evidence="8">The sequence shown here is derived from an EMBL/GenBank/DDBJ whole genome shotgun (WGS) entry which is preliminary data.</text>
</comment>
<dbReference type="PANTHER" id="PTHR43133:SF8">
    <property type="entry name" value="RNA POLYMERASE SIGMA FACTOR HI_1459-RELATED"/>
    <property type="match status" value="1"/>
</dbReference>
<keyword evidence="2" id="KW-0805">Transcription regulation</keyword>
<dbReference type="GO" id="GO:0016987">
    <property type="term" value="F:sigma factor activity"/>
    <property type="evidence" value="ECO:0007669"/>
    <property type="project" value="UniProtKB-KW"/>
</dbReference>
<dbReference type="InterPro" id="IPR039425">
    <property type="entry name" value="RNA_pol_sigma-70-like"/>
</dbReference>
<evidence type="ECO:0000259" key="7">
    <source>
        <dbReference type="Pfam" id="PF08281"/>
    </source>
</evidence>
<evidence type="ECO:0000256" key="1">
    <source>
        <dbReference type="ARBA" id="ARBA00010641"/>
    </source>
</evidence>
<proteinExistence type="inferred from homology"/>
<dbReference type="SUPFAM" id="SSF88659">
    <property type="entry name" value="Sigma3 and sigma4 domains of RNA polymerase sigma factors"/>
    <property type="match status" value="1"/>
</dbReference>
<dbReference type="Pfam" id="PF04542">
    <property type="entry name" value="Sigma70_r2"/>
    <property type="match status" value="1"/>
</dbReference>
<keyword evidence="3" id="KW-0731">Sigma factor</keyword>
<dbReference type="NCBIfam" id="TIGR02937">
    <property type="entry name" value="sigma70-ECF"/>
    <property type="match status" value="1"/>
</dbReference>
<dbReference type="Pfam" id="PF08281">
    <property type="entry name" value="Sigma70_r4_2"/>
    <property type="match status" value="1"/>
</dbReference>
<dbReference type="InterPro" id="IPR013325">
    <property type="entry name" value="RNA_pol_sigma_r2"/>
</dbReference>
<name>A0A934KD18_9BACT</name>
<organism evidence="8 9">
    <name type="scientific">Candidatus Dormiibacter inghamiae</name>
    <dbReference type="NCBI Taxonomy" id="3127013"/>
    <lineage>
        <taxon>Bacteria</taxon>
        <taxon>Bacillati</taxon>
        <taxon>Candidatus Dormiibacterota</taxon>
        <taxon>Candidatus Dormibacteria</taxon>
        <taxon>Candidatus Dormibacterales</taxon>
        <taxon>Candidatus Dormibacteraceae</taxon>
        <taxon>Candidatus Dormiibacter</taxon>
    </lineage>
</organism>
<dbReference type="PANTHER" id="PTHR43133">
    <property type="entry name" value="RNA POLYMERASE ECF-TYPE SIGMA FACTO"/>
    <property type="match status" value="1"/>
</dbReference>
<dbReference type="Gene3D" id="1.10.10.10">
    <property type="entry name" value="Winged helix-like DNA-binding domain superfamily/Winged helix DNA-binding domain"/>
    <property type="match status" value="1"/>
</dbReference>
<feature type="domain" description="RNA polymerase sigma factor 70 region 4 type 2" evidence="7">
    <location>
        <begin position="127"/>
        <end position="177"/>
    </location>
</feature>
<evidence type="ECO:0000256" key="4">
    <source>
        <dbReference type="ARBA" id="ARBA00023125"/>
    </source>
</evidence>
<feature type="domain" description="RNA polymerase sigma-70 region 2" evidence="6">
    <location>
        <begin position="22"/>
        <end position="91"/>
    </location>
</feature>
<dbReference type="SUPFAM" id="SSF88946">
    <property type="entry name" value="Sigma2 domain of RNA polymerase sigma factors"/>
    <property type="match status" value="1"/>
</dbReference>
<gene>
    <name evidence="8" type="ORF">JF888_08575</name>
</gene>
<dbReference type="InterPro" id="IPR007627">
    <property type="entry name" value="RNA_pol_sigma70_r2"/>
</dbReference>
<dbReference type="Gene3D" id="1.10.1740.10">
    <property type="match status" value="1"/>
</dbReference>
<dbReference type="InterPro" id="IPR036388">
    <property type="entry name" value="WH-like_DNA-bd_sf"/>
</dbReference>
<evidence type="ECO:0000259" key="6">
    <source>
        <dbReference type="Pfam" id="PF04542"/>
    </source>
</evidence>
<evidence type="ECO:0000256" key="2">
    <source>
        <dbReference type="ARBA" id="ARBA00023015"/>
    </source>
</evidence>